<keyword evidence="1" id="KW-0812">Transmembrane</keyword>
<dbReference type="RefSeq" id="WP_137244980.1">
    <property type="nucleotide sequence ID" value="NZ_SZQA01000001.1"/>
</dbReference>
<organism evidence="2 3">
    <name type="scientific">Herbidospora galbida</name>
    <dbReference type="NCBI Taxonomy" id="2575442"/>
    <lineage>
        <taxon>Bacteria</taxon>
        <taxon>Bacillati</taxon>
        <taxon>Actinomycetota</taxon>
        <taxon>Actinomycetes</taxon>
        <taxon>Streptosporangiales</taxon>
        <taxon>Streptosporangiaceae</taxon>
        <taxon>Herbidospora</taxon>
    </lineage>
</organism>
<evidence type="ECO:0000256" key="1">
    <source>
        <dbReference type="SAM" id="Phobius"/>
    </source>
</evidence>
<evidence type="ECO:0000313" key="3">
    <source>
        <dbReference type="Proteomes" id="UP000308705"/>
    </source>
</evidence>
<sequence length="1102" mass="119846">MDKDVLDVSSLLGDPFSREEARRVGHQLIDSRQRYLAIVRRCVATGDVRALEALSAGQCAGHKILHEIATPLTRFRDLTEEPFKPNEVAPVPAARALAALGLAMVSPPERALVQHRIFRRWIERCGLEVPGEPVGEVPAVIRTPHVPTMRRLADAGRLDLLSLVWMAALDGWTYPDPPKAVRRGPSVQVLLDRGSQGQLAVLSLSWAPGLPSGFVPDPVTMMLTSADAAFQASLAVAWKTAGGSASGAVLWSLEDKTGPVMRVVDESLSLGFTVLLDERRRLCRPVLGPMTVRRLRPRTAIVGRIDPAAPHEASSVSGYAAKLSVVHEDMRIVLPHADRRAAVEANHKYGDNADLIPVRTWRQAAKKARAIDRRRLLTIMVIALFFVAGGGLSLYSASVSRHTAAAVAATADAAARTLLERSTDGPWERLNLDVRAYRTQDGLEARTRIRAWARQLRLAQIVVPTSRGVVNRDGSAAVMPDPDDAGRMLVWDFTAHARVPFAIPVEGAGSAKAVWLGRDLVAVSRPSGKTALWNVRTRRLLRQFEGGADELVSDPTGRWLGYRTADADAFHVVDLRTDKVRAVGLPGDAVVSGMLTTGELVVAQPGKAMALSSTGSRPLDSRANLAQVTDVGRGQAVVESCEKGRYELFGLESATVLATRESPEKVCAPTVITPDDRHTVTMEQFSMPRGRYEPESYVVLAAGSERERRVEVPVGLRLIRSTVEGSAYRLVLQGTDMLLVLRVPPPDAMENALIRAQYAIVTPDGRHLVLRYADDRIESWDLATRKVLGTAPEGSAEFSQAGATGSLVVSPDGLLLVTVFHNRPAKLWRLPDLRPLGLLPLPAASEAFLRANAPEEFSATVGFVTGELVRVSYGDGISTWNVTAMRKVTEARISLPEADAPTYWQIVLPELGQVIGVRGHKVQRNRLSDGSLVPGSAFTMGDTPSRDFQDFPPVIDPGGSLIATYHKDAIEIWDLFEHQRVGRLQMADYTVVVNIRFGDGAGEVEFAVKDYRSKNSAGILTQRWHSDPGLIDRWVLGKTGVEHTADSTVPGVFAWPGSDGALEPATSRAWLERICQALPDVTYSDELGLPDASWHGPPCARR</sequence>
<dbReference type="InterPro" id="IPR011044">
    <property type="entry name" value="Quino_amine_DH_bsu"/>
</dbReference>
<dbReference type="EMBL" id="SZQA01000001">
    <property type="protein sequence ID" value="TKK91283.1"/>
    <property type="molecule type" value="Genomic_DNA"/>
</dbReference>
<dbReference type="AlphaFoldDB" id="A0A4V5V0E7"/>
<keyword evidence="3" id="KW-1185">Reference proteome</keyword>
<keyword evidence="1" id="KW-1133">Transmembrane helix</keyword>
<reference evidence="2 3" key="1">
    <citation type="submission" date="2019-04" db="EMBL/GenBank/DDBJ databases">
        <title>Herbidospora sp. NEAU-GS14.nov., a novel actinomycete isolated from soil.</title>
        <authorList>
            <person name="Han L."/>
        </authorList>
    </citation>
    <scope>NUCLEOTIDE SEQUENCE [LARGE SCALE GENOMIC DNA]</scope>
    <source>
        <strain evidence="2 3">NEAU-GS14</strain>
    </source>
</reference>
<dbReference type="Gene3D" id="2.130.10.10">
    <property type="entry name" value="YVTN repeat-like/Quinoprotein amine dehydrogenase"/>
    <property type="match status" value="1"/>
</dbReference>
<dbReference type="SUPFAM" id="SSF50969">
    <property type="entry name" value="YVTN repeat-like/Quinoprotein amine dehydrogenase"/>
    <property type="match status" value="1"/>
</dbReference>
<protein>
    <recommendedName>
        <fullName evidence="4">WD40 repeat domain-containing protein</fullName>
    </recommendedName>
</protein>
<feature type="transmembrane region" description="Helical" evidence="1">
    <location>
        <begin position="376"/>
        <end position="395"/>
    </location>
</feature>
<dbReference type="InterPro" id="IPR015943">
    <property type="entry name" value="WD40/YVTN_repeat-like_dom_sf"/>
</dbReference>
<name>A0A4V5V0E7_9ACTN</name>
<evidence type="ECO:0008006" key="4">
    <source>
        <dbReference type="Google" id="ProtNLM"/>
    </source>
</evidence>
<evidence type="ECO:0000313" key="2">
    <source>
        <dbReference type="EMBL" id="TKK91283.1"/>
    </source>
</evidence>
<comment type="caution">
    <text evidence="2">The sequence shown here is derived from an EMBL/GenBank/DDBJ whole genome shotgun (WGS) entry which is preliminary data.</text>
</comment>
<dbReference type="Proteomes" id="UP000308705">
    <property type="component" value="Unassembled WGS sequence"/>
</dbReference>
<dbReference type="OrthoDB" id="134501at2"/>
<proteinExistence type="predicted"/>
<accession>A0A4V5V0E7</accession>
<gene>
    <name evidence="2" type="ORF">FDA94_00250</name>
</gene>
<keyword evidence="1" id="KW-0472">Membrane</keyword>